<evidence type="ECO:0000313" key="2">
    <source>
        <dbReference type="Proteomes" id="UP000620596"/>
    </source>
</evidence>
<sequence>MQAAQPDLTVIRDSSKSISTLTRSAAGASMGLLTWLDPKENSNGPLHVSVEECVGMLTTELAFRGFNVSNTVASSDMATSVFALRSVFTAALIALTDAALTPASIVISSQVVDGKIGVVISVSSEPGALAAEDPPSYRKLGWDDVQALATAEQVGLSHGPGRAEMHFAAAENADVIV</sequence>
<dbReference type="Proteomes" id="UP000620596">
    <property type="component" value="Unassembled WGS sequence"/>
</dbReference>
<organism evidence="1 2">
    <name type="scientific">Polaromonas eurypsychrophila</name>
    <dbReference type="NCBI Taxonomy" id="1614635"/>
    <lineage>
        <taxon>Bacteria</taxon>
        <taxon>Pseudomonadati</taxon>
        <taxon>Pseudomonadota</taxon>
        <taxon>Betaproteobacteria</taxon>
        <taxon>Burkholderiales</taxon>
        <taxon>Comamonadaceae</taxon>
        <taxon>Polaromonas</taxon>
    </lineage>
</organism>
<reference evidence="1" key="1">
    <citation type="journal article" date="2014" name="Int. J. Syst. Evol. Microbiol.">
        <title>Complete genome sequence of Corynebacterium casei LMG S-19264T (=DSM 44701T), isolated from a smear-ripened cheese.</title>
        <authorList>
            <consortium name="US DOE Joint Genome Institute (JGI-PGF)"/>
            <person name="Walter F."/>
            <person name="Albersmeier A."/>
            <person name="Kalinowski J."/>
            <person name="Ruckert C."/>
        </authorList>
    </citation>
    <scope>NUCLEOTIDE SEQUENCE</scope>
    <source>
        <strain evidence="1">CGMCC 1.15322</strain>
    </source>
</reference>
<keyword evidence="2" id="KW-1185">Reference proteome</keyword>
<protein>
    <submittedName>
        <fullName evidence="1">Uncharacterized protein</fullName>
    </submittedName>
</protein>
<proteinExistence type="predicted"/>
<dbReference type="EMBL" id="BMIG01000006">
    <property type="protein sequence ID" value="GGA98713.1"/>
    <property type="molecule type" value="Genomic_DNA"/>
</dbReference>
<name>A0A916SG13_9BURK</name>
<gene>
    <name evidence="1" type="ORF">GCM10011496_19760</name>
</gene>
<reference evidence="1" key="2">
    <citation type="submission" date="2020-09" db="EMBL/GenBank/DDBJ databases">
        <authorList>
            <person name="Sun Q."/>
            <person name="Zhou Y."/>
        </authorList>
    </citation>
    <scope>NUCLEOTIDE SEQUENCE</scope>
    <source>
        <strain evidence="1">CGMCC 1.15322</strain>
    </source>
</reference>
<accession>A0A916SG13</accession>
<evidence type="ECO:0000313" key="1">
    <source>
        <dbReference type="EMBL" id="GGA98713.1"/>
    </source>
</evidence>
<dbReference type="AlphaFoldDB" id="A0A916SG13"/>
<comment type="caution">
    <text evidence="1">The sequence shown here is derived from an EMBL/GenBank/DDBJ whole genome shotgun (WGS) entry which is preliminary data.</text>
</comment>